<evidence type="ECO:0000256" key="3">
    <source>
        <dbReference type="SAM" id="Phobius"/>
    </source>
</evidence>
<dbReference type="PANTHER" id="PTHR45138">
    <property type="entry name" value="REGULATORY COMPONENTS OF SENSORY TRANSDUCTION SYSTEM"/>
    <property type="match status" value="1"/>
</dbReference>
<dbReference type="Gene3D" id="3.30.70.270">
    <property type="match status" value="1"/>
</dbReference>
<name>A0A7W6H4A2_9HYPH</name>
<evidence type="ECO:0000313" key="5">
    <source>
        <dbReference type="EMBL" id="MBB3997848.1"/>
    </source>
</evidence>
<dbReference type="PANTHER" id="PTHR45138:SF9">
    <property type="entry name" value="DIGUANYLATE CYCLASE DGCM-RELATED"/>
    <property type="match status" value="1"/>
</dbReference>
<dbReference type="GO" id="GO:0005886">
    <property type="term" value="C:plasma membrane"/>
    <property type="evidence" value="ECO:0007669"/>
    <property type="project" value="TreeGrafter"/>
</dbReference>
<dbReference type="InterPro" id="IPR000160">
    <property type="entry name" value="GGDEF_dom"/>
</dbReference>
<feature type="domain" description="GGDEF" evidence="4">
    <location>
        <begin position="116"/>
        <end position="248"/>
    </location>
</feature>
<feature type="transmembrane region" description="Helical" evidence="3">
    <location>
        <begin position="45"/>
        <end position="66"/>
    </location>
</feature>
<proteinExistence type="predicted"/>
<dbReference type="Pfam" id="PF00990">
    <property type="entry name" value="GGDEF"/>
    <property type="match status" value="1"/>
</dbReference>
<keyword evidence="3" id="KW-1133">Transmembrane helix</keyword>
<keyword evidence="6" id="KW-1185">Reference proteome</keyword>
<dbReference type="PROSITE" id="PS50887">
    <property type="entry name" value="GGDEF"/>
    <property type="match status" value="1"/>
</dbReference>
<accession>A0A7W6H4A2</accession>
<dbReference type="InterPro" id="IPR050469">
    <property type="entry name" value="Diguanylate_Cyclase"/>
</dbReference>
<keyword evidence="3" id="KW-0812">Transmembrane</keyword>
<dbReference type="SMART" id="SM00267">
    <property type="entry name" value="GGDEF"/>
    <property type="match status" value="1"/>
</dbReference>
<dbReference type="InterPro" id="IPR029787">
    <property type="entry name" value="Nucleotide_cyclase"/>
</dbReference>
<evidence type="ECO:0000313" key="6">
    <source>
        <dbReference type="Proteomes" id="UP000542776"/>
    </source>
</evidence>
<protein>
    <recommendedName>
        <fullName evidence="1">diguanylate cyclase</fullName>
        <ecNumber evidence="1">2.7.7.65</ecNumber>
    </recommendedName>
</protein>
<dbReference type="GO" id="GO:0043709">
    <property type="term" value="P:cell adhesion involved in single-species biofilm formation"/>
    <property type="evidence" value="ECO:0007669"/>
    <property type="project" value="TreeGrafter"/>
</dbReference>
<dbReference type="Proteomes" id="UP000542776">
    <property type="component" value="Unassembled WGS sequence"/>
</dbReference>
<sequence length="276" mass="30284">MHPSIDHLTRFCLELLGLTATMVGVVVLAVHYHFGGFAAPEARGSLVFCVLVLLGSALPLQLYAVARIMRLRTQNRRLFEFATRDGLTQVLNRTAFKKSAELAIARMGGLRSGDMPACTLLIIDADHFKRINDRLGHHTGDEALTAIADTLRRSVRQNDLVGRLGGEEFAILLRNAGYEEGRIVAERLRLAIHQLEVGPANRRVRLSVSLGGIAFRNPVAFNALYKLADANLYRAKATGRNRSTLTQLGSLDQTRAALAEAPRGEDAERPQRIAAV</sequence>
<keyword evidence="3" id="KW-0472">Membrane</keyword>
<dbReference type="SUPFAM" id="SSF55073">
    <property type="entry name" value="Nucleotide cyclase"/>
    <property type="match status" value="1"/>
</dbReference>
<evidence type="ECO:0000256" key="1">
    <source>
        <dbReference type="ARBA" id="ARBA00012528"/>
    </source>
</evidence>
<feature type="transmembrane region" description="Helical" evidence="3">
    <location>
        <begin position="12"/>
        <end position="33"/>
    </location>
</feature>
<dbReference type="GO" id="GO:0052621">
    <property type="term" value="F:diguanylate cyclase activity"/>
    <property type="evidence" value="ECO:0007669"/>
    <property type="project" value="UniProtKB-EC"/>
</dbReference>
<dbReference type="GO" id="GO:1902201">
    <property type="term" value="P:negative regulation of bacterial-type flagellum-dependent cell motility"/>
    <property type="evidence" value="ECO:0007669"/>
    <property type="project" value="TreeGrafter"/>
</dbReference>
<evidence type="ECO:0000256" key="2">
    <source>
        <dbReference type="ARBA" id="ARBA00034247"/>
    </source>
</evidence>
<dbReference type="CDD" id="cd01949">
    <property type="entry name" value="GGDEF"/>
    <property type="match status" value="1"/>
</dbReference>
<dbReference type="RefSeq" id="WP_183199369.1">
    <property type="nucleotide sequence ID" value="NZ_JACIEK010000002.1"/>
</dbReference>
<comment type="catalytic activity">
    <reaction evidence="2">
        <text>2 GTP = 3',3'-c-di-GMP + 2 diphosphate</text>
        <dbReference type="Rhea" id="RHEA:24898"/>
        <dbReference type="ChEBI" id="CHEBI:33019"/>
        <dbReference type="ChEBI" id="CHEBI:37565"/>
        <dbReference type="ChEBI" id="CHEBI:58805"/>
        <dbReference type="EC" id="2.7.7.65"/>
    </reaction>
</comment>
<comment type="caution">
    <text evidence="5">The sequence shown here is derived from an EMBL/GenBank/DDBJ whole genome shotgun (WGS) entry which is preliminary data.</text>
</comment>
<dbReference type="AlphaFoldDB" id="A0A7W6H4A2"/>
<dbReference type="EMBL" id="JACIEK010000002">
    <property type="protein sequence ID" value="MBB3997848.1"/>
    <property type="molecule type" value="Genomic_DNA"/>
</dbReference>
<organism evidence="5 6">
    <name type="scientific">Aureimonas pseudogalii</name>
    <dbReference type="NCBI Taxonomy" id="1744844"/>
    <lineage>
        <taxon>Bacteria</taxon>
        <taxon>Pseudomonadati</taxon>
        <taxon>Pseudomonadota</taxon>
        <taxon>Alphaproteobacteria</taxon>
        <taxon>Hyphomicrobiales</taxon>
        <taxon>Aurantimonadaceae</taxon>
        <taxon>Aureimonas</taxon>
    </lineage>
</organism>
<dbReference type="NCBIfam" id="TIGR00254">
    <property type="entry name" value="GGDEF"/>
    <property type="match status" value="1"/>
</dbReference>
<dbReference type="FunFam" id="3.30.70.270:FF:000001">
    <property type="entry name" value="Diguanylate cyclase domain protein"/>
    <property type="match status" value="1"/>
</dbReference>
<gene>
    <name evidence="5" type="ORF">GGR04_001684</name>
</gene>
<reference evidence="5 6" key="1">
    <citation type="submission" date="2020-08" db="EMBL/GenBank/DDBJ databases">
        <title>Genomic Encyclopedia of Type Strains, Phase IV (KMG-IV): sequencing the most valuable type-strain genomes for metagenomic binning, comparative biology and taxonomic classification.</title>
        <authorList>
            <person name="Goeker M."/>
        </authorList>
    </citation>
    <scope>NUCLEOTIDE SEQUENCE [LARGE SCALE GENOMIC DNA]</scope>
    <source>
        <strain evidence="5 6">DSM 102238</strain>
    </source>
</reference>
<evidence type="ECO:0000259" key="4">
    <source>
        <dbReference type="PROSITE" id="PS50887"/>
    </source>
</evidence>
<dbReference type="InterPro" id="IPR043128">
    <property type="entry name" value="Rev_trsase/Diguanyl_cyclase"/>
</dbReference>
<dbReference type="EC" id="2.7.7.65" evidence="1"/>